<evidence type="ECO:0000256" key="1">
    <source>
        <dbReference type="SAM" id="MobiDB-lite"/>
    </source>
</evidence>
<accession>A0A319EAA4</accession>
<feature type="region of interest" description="Disordered" evidence="1">
    <location>
        <begin position="1"/>
        <end position="42"/>
    </location>
</feature>
<dbReference type="VEuPathDB" id="FungiDB:BO78DRAFT_398506"/>
<dbReference type="AlphaFoldDB" id="A0A319EAA4"/>
<protein>
    <submittedName>
        <fullName evidence="2">Uncharacterized protein</fullName>
    </submittedName>
</protein>
<feature type="compositionally biased region" description="Polar residues" evidence="1">
    <location>
        <begin position="11"/>
        <end position="23"/>
    </location>
</feature>
<dbReference type="EMBL" id="KZ826362">
    <property type="protein sequence ID" value="PYI05015.1"/>
    <property type="molecule type" value="Genomic_DNA"/>
</dbReference>
<name>A0A319EAA4_ASPSB</name>
<dbReference type="Proteomes" id="UP000248423">
    <property type="component" value="Unassembled WGS sequence"/>
</dbReference>
<sequence>MLKGRPGHFAQASQKRGGSTPESSEARPAHSRAFHPRPTDRFLPSSCSWSPAACHTATPSSLLLSFPRCFFSTPPNSLTGRQMGRMHQTVRHLKPIAPRADRQA</sequence>
<evidence type="ECO:0000313" key="2">
    <source>
        <dbReference type="EMBL" id="PYI05015.1"/>
    </source>
</evidence>
<gene>
    <name evidence="2" type="ORF">BO78DRAFT_398506</name>
</gene>
<evidence type="ECO:0000313" key="3">
    <source>
        <dbReference type="Proteomes" id="UP000248423"/>
    </source>
</evidence>
<keyword evidence="3" id="KW-1185">Reference proteome</keyword>
<proteinExistence type="predicted"/>
<organism evidence="2 3">
    <name type="scientific">Aspergillus sclerotiicarbonarius (strain CBS 121057 / IBT 28362)</name>
    <dbReference type="NCBI Taxonomy" id="1448318"/>
    <lineage>
        <taxon>Eukaryota</taxon>
        <taxon>Fungi</taxon>
        <taxon>Dikarya</taxon>
        <taxon>Ascomycota</taxon>
        <taxon>Pezizomycotina</taxon>
        <taxon>Eurotiomycetes</taxon>
        <taxon>Eurotiomycetidae</taxon>
        <taxon>Eurotiales</taxon>
        <taxon>Aspergillaceae</taxon>
        <taxon>Aspergillus</taxon>
        <taxon>Aspergillus subgen. Circumdati</taxon>
    </lineage>
</organism>
<reference evidence="2 3" key="1">
    <citation type="submission" date="2018-02" db="EMBL/GenBank/DDBJ databases">
        <title>The genomes of Aspergillus section Nigri reveals drivers in fungal speciation.</title>
        <authorList>
            <consortium name="DOE Joint Genome Institute"/>
            <person name="Vesth T.C."/>
            <person name="Nybo J."/>
            <person name="Theobald S."/>
            <person name="Brandl J."/>
            <person name="Frisvad J.C."/>
            <person name="Nielsen K.F."/>
            <person name="Lyhne E.K."/>
            <person name="Kogle M.E."/>
            <person name="Kuo A."/>
            <person name="Riley R."/>
            <person name="Clum A."/>
            <person name="Nolan M."/>
            <person name="Lipzen A."/>
            <person name="Salamov A."/>
            <person name="Henrissat B."/>
            <person name="Wiebenga A."/>
            <person name="De vries R.P."/>
            <person name="Grigoriev I.V."/>
            <person name="Mortensen U.H."/>
            <person name="Andersen M.R."/>
            <person name="Baker S.E."/>
        </authorList>
    </citation>
    <scope>NUCLEOTIDE SEQUENCE [LARGE SCALE GENOMIC DNA]</scope>
    <source>
        <strain evidence="2 3">CBS 121057</strain>
    </source>
</reference>